<dbReference type="EMBL" id="VXIV02001018">
    <property type="protein sequence ID" value="KAF6034701.1"/>
    <property type="molecule type" value="Genomic_DNA"/>
</dbReference>
<comment type="caution">
    <text evidence="1">The sequence shown here is derived from an EMBL/GenBank/DDBJ whole genome shotgun (WGS) entry which is preliminary data.</text>
</comment>
<dbReference type="SUPFAM" id="SSF51197">
    <property type="entry name" value="Clavaminate synthase-like"/>
    <property type="match status" value="1"/>
</dbReference>
<dbReference type="Gene3D" id="2.60.120.620">
    <property type="entry name" value="q2cbj1_9rhob like domain"/>
    <property type="match status" value="1"/>
</dbReference>
<gene>
    <name evidence="1" type="ORF">EB796_006992</name>
</gene>
<accession>A0A7J7KA25</accession>
<reference evidence="1" key="1">
    <citation type="submission" date="2020-06" db="EMBL/GenBank/DDBJ databases">
        <title>Draft genome of Bugula neritina, a colonial animal packing powerful symbionts and potential medicines.</title>
        <authorList>
            <person name="Rayko M."/>
        </authorList>
    </citation>
    <scope>NUCLEOTIDE SEQUENCE [LARGE SCALE GENOMIC DNA]</scope>
    <source>
        <strain evidence="1">Kwan_BN1</strain>
    </source>
</reference>
<dbReference type="Proteomes" id="UP000593567">
    <property type="component" value="Unassembled WGS sequence"/>
</dbReference>
<dbReference type="InterPro" id="IPR008775">
    <property type="entry name" value="Phytyl_CoA_dOase-like"/>
</dbReference>
<sequence>MPLDPVSLESTIEFVAGSQHAPALYRPRKFATSNNYPLVEDATDEQYEDVPDIENDRDKYKIIKWAVEPGDVIVFHMKCLHGAPENLQPIQRRVLSTRWLGDDCVIAKRPWVTSPPTNGGLKPGDKAMCEEFPRIWSKSNQR</sequence>
<organism evidence="1 2">
    <name type="scientific">Bugula neritina</name>
    <name type="common">Brown bryozoan</name>
    <name type="synonym">Sertularia neritina</name>
    <dbReference type="NCBI Taxonomy" id="10212"/>
    <lineage>
        <taxon>Eukaryota</taxon>
        <taxon>Metazoa</taxon>
        <taxon>Spiralia</taxon>
        <taxon>Lophotrochozoa</taxon>
        <taxon>Bryozoa</taxon>
        <taxon>Gymnolaemata</taxon>
        <taxon>Cheilostomatida</taxon>
        <taxon>Flustrina</taxon>
        <taxon>Buguloidea</taxon>
        <taxon>Bugulidae</taxon>
        <taxon>Bugula</taxon>
    </lineage>
</organism>
<evidence type="ECO:0000313" key="1">
    <source>
        <dbReference type="EMBL" id="KAF6034701.1"/>
    </source>
</evidence>
<dbReference type="AlphaFoldDB" id="A0A7J7KA25"/>
<evidence type="ECO:0000313" key="2">
    <source>
        <dbReference type="Proteomes" id="UP000593567"/>
    </source>
</evidence>
<proteinExistence type="predicted"/>
<dbReference type="Pfam" id="PF05721">
    <property type="entry name" value="PhyH"/>
    <property type="match status" value="1"/>
</dbReference>
<dbReference type="OrthoDB" id="445007at2759"/>
<name>A0A7J7KA25_BUGNE</name>
<evidence type="ECO:0008006" key="3">
    <source>
        <dbReference type="Google" id="ProtNLM"/>
    </source>
</evidence>
<keyword evidence="2" id="KW-1185">Reference proteome</keyword>
<protein>
    <recommendedName>
        <fullName evidence="3">Phytanoyl-CoA dioxygenase</fullName>
    </recommendedName>
</protein>